<name>A0A8H6NQ98_9PEZI</name>
<feature type="region of interest" description="Disordered" evidence="1">
    <location>
        <begin position="101"/>
        <end position="132"/>
    </location>
</feature>
<keyword evidence="3" id="KW-1185">Reference proteome</keyword>
<dbReference type="EMBL" id="WIGM01000099">
    <property type="protein sequence ID" value="KAF6840548.1"/>
    <property type="molecule type" value="Genomic_DNA"/>
</dbReference>
<evidence type="ECO:0000313" key="2">
    <source>
        <dbReference type="EMBL" id="KAF6840548.1"/>
    </source>
</evidence>
<feature type="region of interest" description="Disordered" evidence="1">
    <location>
        <begin position="1"/>
        <end position="89"/>
    </location>
</feature>
<protein>
    <submittedName>
        <fullName evidence="2">Uncharacterized protein</fullName>
    </submittedName>
</protein>
<accession>A0A8H6NQ98</accession>
<evidence type="ECO:0000313" key="3">
    <source>
        <dbReference type="Proteomes" id="UP000639643"/>
    </source>
</evidence>
<reference evidence="2" key="1">
    <citation type="journal article" date="2020" name="Phytopathology">
        <title>Genome Sequence Resources of Colletotrichum truncatum, C. plurivorum, C. musicola, and C. sojae: Four Species Pathogenic to Soybean (Glycine max).</title>
        <authorList>
            <person name="Rogerio F."/>
            <person name="Boufleur T.R."/>
            <person name="Ciampi-Guillardi M."/>
            <person name="Sukno S.A."/>
            <person name="Thon M.R."/>
            <person name="Massola Junior N.S."/>
            <person name="Baroncelli R."/>
        </authorList>
    </citation>
    <scope>NUCLEOTIDE SEQUENCE</scope>
    <source>
        <strain evidence="2">LFN0074</strain>
    </source>
</reference>
<organism evidence="2 3">
    <name type="scientific">Colletotrichum musicola</name>
    <dbReference type="NCBI Taxonomy" id="2175873"/>
    <lineage>
        <taxon>Eukaryota</taxon>
        <taxon>Fungi</taxon>
        <taxon>Dikarya</taxon>
        <taxon>Ascomycota</taxon>
        <taxon>Pezizomycotina</taxon>
        <taxon>Sordariomycetes</taxon>
        <taxon>Hypocreomycetidae</taxon>
        <taxon>Glomerellales</taxon>
        <taxon>Glomerellaceae</taxon>
        <taxon>Colletotrichum</taxon>
        <taxon>Colletotrichum orchidearum species complex</taxon>
    </lineage>
</organism>
<comment type="caution">
    <text evidence="2">The sequence shown here is derived from an EMBL/GenBank/DDBJ whole genome shotgun (WGS) entry which is preliminary data.</text>
</comment>
<dbReference type="Proteomes" id="UP000639643">
    <property type="component" value="Unassembled WGS sequence"/>
</dbReference>
<evidence type="ECO:0000256" key="1">
    <source>
        <dbReference type="SAM" id="MobiDB-lite"/>
    </source>
</evidence>
<gene>
    <name evidence="2" type="ORF">CMUS01_03907</name>
</gene>
<dbReference type="AlphaFoldDB" id="A0A8H6NQ98"/>
<sequence>MNGPCTLPARKDWNVGQKWGRSQTSRPGDGTKHRTAPQAELNRQPARPLLKPKPPRPASESRTDTTPAPNDTRIAIPDPQPPTESIVSRPAIAAAAAAAVTVTVTRRRRPRSAATAAPEVPPVCRNPSDGRA</sequence>
<proteinExistence type="predicted"/>